<dbReference type="AlphaFoldDB" id="A0A1X4G7B5"/>
<proteinExistence type="predicted"/>
<evidence type="ECO:0000313" key="1">
    <source>
        <dbReference type="EMBL" id="OSO90912.1"/>
    </source>
</evidence>
<evidence type="ECO:0000313" key="2">
    <source>
        <dbReference type="Proteomes" id="UP000192997"/>
    </source>
</evidence>
<sequence length="63" mass="7314">MGDKQFFPRRFAIPIEKYGDVASLNQLRSLVQPFKQSEPIMKHLQNIYRDVTQKACLLAMNMG</sequence>
<comment type="caution">
    <text evidence="1">The sequence shown here is derived from an EMBL/GenBank/DDBJ whole genome shotgun (WGS) entry which is preliminary data.</text>
</comment>
<accession>A0A1X4G7B5</accession>
<dbReference type="EMBL" id="NBYN01000042">
    <property type="protein sequence ID" value="OSO90912.1"/>
    <property type="molecule type" value="Genomic_DNA"/>
</dbReference>
<dbReference type="Proteomes" id="UP000192997">
    <property type="component" value="Unassembled WGS sequence"/>
</dbReference>
<reference evidence="2" key="1">
    <citation type="submission" date="2017-04" db="EMBL/GenBank/DDBJ databases">
        <authorList>
            <person name="Abreu V.A."/>
            <person name="Popin R.V."/>
            <person name="Rigonato J."/>
            <person name="Andreote A.P."/>
            <person name="Schaker P.C."/>
            <person name="Hoff-Risseti C."/>
            <person name="Alvarenga D.O."/>
            <person name="Varani A.M."/>
            <person name="Fiore M.F."/>
        </authorList>
    </citation>
    <scope>NUCLEOTIDE SEQUENCE [LARGE SCALE GENOMIC DNA]</scope>
    <source>
        <strain evidence="2">CENA303</strain>
    </source>
</reference>
<gene>
    <name evidence="1" type="ORF">B7O87_08905</name>
</gene>
<organism evidence="1 2">
    <name type="scientific">Cylindrospermopsis raciborskii CENA303</name>
    <dbReference type="NCBI Taxonomy" id="1170769"/>
    <lineage>
        <taxon>Bacteria</taxon>
        <taxon>Bacillati</taxon>
        <taxon>Cyanobacteriota</taxon>
        <taxon>Cyanophyceae</taxon>
        <taxon>Nostocales</taxon>
        <taxon>Aphanizomenonaceae</taxon>
        <taxon>Cylindrospermopsis</taxon>
    </lineage>
</organism>
<protein>
    <submittedName>
        <fullName evidence="1">Uncharacterized protein</fullName>
    </submittedName>
</protein>
<name>A0A1X4G7B5_9CYAN</name>